<accession>A0A0V8JHN3</accession>
<protein>
    <recommendedName>
        <fullName evidence="5">HTH lysR-type domain-containing protein</fullName>
    </recommendedName>
</protein>
<dbReference type="RefSeq" id="WP_025910323.1">
    <property type="nucleotide sequence ID" value="NZ_KQ758693.1"/>
</dbReference>
<dbReference type="PANTHER" id="PTHR30126">
    <property type="entry name" value="HTH-TYPE TRANSCRIPTIONAL REGULATOR"/>
    <property type="match status" value="1"/>
</dbReference>
<dbReference type="FunFam" id="1.10.10.10:FF:000001">
    <property type="entry name" value="LysR family transcriptional regulator"/>
    <property type="match status" value="1"/>
</dbReference>
<feature type="domain" description="HTH lysR-type" evidence="5">
    <location>
        <begin position="1"/>
        <end position="58"/>
    </location>
</feature>
<evidence type="ECO:0000259" key="5">
    <source>
        <dbReference type="PROSITE" id="PS50931"/>
    </source>
</evidence>
<dbReference type="Gene3D" id="1.10.10.10">
    <property type="entry name" value="Winged helix-like DNA-binding domain superfamily/Winged helix DNA-binding domain"/>
    <property type="match status" value="1"/>
</dbReference>
<dbReference type="GO" id="GO:0003700">
    <property type="term" value="F:DNA-binding transcription factor activity"/>
    <property type="evidence" value="ECO:0007669"/>
    <property type="project" value="InterPro"/>
</dbReference>
<dbReference type="SUPFAM" id="SSF53850">
    <property type="entry name" value="Periplasmic binding protein-like II"/>
    <property type="match status" value="1"/>
</dbReference>
<dbReference type="AlphaFoldDB" id="A0A0V8JHN3"/>
<dbReference type="PANTHER" id="PTHR30126:SF93">
    <property type="entry name" value="HTH LYSR-TYPE DOMAIN-CONTAINING PROTEIN"/>
    <property type="match status" value="1"/>
</dbReference>
<evidence type="ECO:0000256" key="1">
    <source>
        <dbReference type="ARBA" id="ARBA00009437"/>
    </source>
</evidence>
<name>A0A0V8JHN3_9BACI</name>
<dbReference type="InterPro" id="IPR000847">
    <property type="entry name" value="LysR_HTH_N"/>
</dbReference>
<dbReference type="InterPro" id="IPR036388">
    <property type="entry name" value="WH-like_DNA-bd_sf"/>
</dbReference>
<dbReference type="PRINTS" id="PR00039">
    <property type="entry name" value="HTHLYSR"/>
</dbReference>
<proteinExistence type="inferred from homology"/>
<keyword evidence="3" id="KW-0238">DNA-binding</keyword>
<organism evidence="6 7">
    <name type="scientific">Priestia veravalensis</name>
    <dbReference type="NCBI Taxonomy" id="1414648"/>
    <lineage>
        <taxon>Bacteria</taxon>
        <taxon>Bacillati</taxon>
        <taxon>Bacillota</taxon>
        <taxon>Bacilli</taxon>
        <taxon>Bacillales</taxon>
        <taxon>Bacillaceae</taxon>
        <taxon>Priestia</taxon>
    </lineage>
</organism>
<keyword evidence="7" id="KW-1185">Reference proteome</keyword>
<dbReference type="InterPro" id="IPR036390">
    <property type="entry name" value="WH_DNA-bd_sf"/>
</dbReference>
<evidence type="ECO:0000313" key="7">
    <source>
        <dbReference type="Proteomes" id="UP000053681"/>
    </source>
</evidence>
<comment type="caution">
    <text evidence="6">The sequence shown here is derived from an EMBL/GenBank/DDBJ whole genome shotgun (WGS) entry which is preliminary data.</text>
</comment>
<gene>
    <name evidence="6" type="ORF">AS180_18070</name>
</gene>
<keyword evidence="2" id="KW-0805">Transcription regulation</keyword>
<sequence length="278" mass="31425">MESNDLKIFKEVAENKSISKAAEQLGYVQPNVSQRIKVLENELEVSLFKRTNRGVKLTKEGEILIDYTNRILTLMNEVKDTLASEKSEKTLTIGASQTVSAGKIPQLITDFLENYSTVLIKVKTAQEQVLMKWLESGDIDGMFISGKYEPTAFQKVYTYFESIAIVSFDKNVHQSKALIVNSDLNCVYRKKLLAYAKKHNQENKKIIEFDSLEAVMQAVQNGLGISALPLSLANTRKNECFHIQQLVEGPIEIHFIVRGEHEKSKGLKTFSGFLRNET</sequence>
<evidence type="ECO:0000256" key="3">
    <source>
        <dbReference type="ARBA" id="ARBA00023125"/>
    </source>
</evidence>
<dbReference type="Pfam" id="PF00126">
    <property type="entry name" value="HTH_1"/>
    <property type="match status" value="1"/>
</dbReference>
<dbReference type="EMBL" id="LNQP01000078">
    <property type="protein sequence ID" value="KSU86551.1"/>
    <property type="molecule type" value="Genomic_DNA"/>
</dbReference>
<dbReference type="GO" id="GO:0000976">
    <property type="term" value="F:transcription cis-regulatory region binding"/>
    <property type="evidence" value="ECO:0007669"/>
    <property type="project" value="TreeGrafter"/>
</dbReference>
<evidence type="ECO:0000313" key="6">
    <source>
        <dbReference type="EMBL" id="KSU86551.1"/>
    </source>
</evidence>
<dbReference type="InterPro" id="IPR005119">
    <property type="entry name" value="LysR_subst-bd"/>
</dbReference>
<dbReference type="SUPFAM" id="SSF46785">
    <property type="entry name" value="Winged helix' DNA-binding domain"/>
    <property type="match status" value="1"/>
</dbReference>
<dbReference type="Proteomes" id="UP000053681">
    <property type="component" value="Unassembled WGS sequence"/>
</dbReference>
<reference evidence="6 7" key="1">
    <citation type="submission" date="2015-11" db="EMBL/GenBank/DDBJ databases">
        <title>Bacillus caseinolyticus sp nov.</title>
        <authorList>
            <person name="Dastager S.G."/>
            <person name="Mawlankar R."/>
        </authorList>
    </citation>
    <scope>NUCLEOTIDE SEQUENCE [LARGE SCALE GENOMIC DNA]</scope>
    <source>
        <strain evidence="6 7">SGD-V-76</strain>
    </source>
</reference>
<dbReference type="Gene3D" id="3.40.190.290">
    <property type="match status" value="1"/>
</dbReference>
<evidence type="ECO:0000256" key="2">
    <source>
        <dbReference type="ARBA" id="ARBA00023015"/>
    </source>
</evidence>
<comment type="similarity">
    <text evidence="1">Belongs to the LysR transcriptional regulatory family.</text>
</comment>
<keyword evidence="4" id="KW-0804">Transcription</keyword>
<dbReference type="Pfam" id="PF03466">
    <property type="entry name" value="LysR_substrate"/>
    <property type="match status" value="1"/>
</dbReference>
<evidence type="ECO:0000256" key="4">
    <source>
        <dbReference type="ARBA" id="ARBA00023163"/>
    </source>
</evidence>
<dbReference type="PROSITE" id="PS50931">
    <property type="entry name" value="HTH_LYSR"/>
    <property type="match status" value="1"/>
</dbReference>
<dbReference type="CDD" id="cd05466">
    <property type="entry name" value="PBP2_LTTR_substrate"/>
    <property type="match status" value="1"/>
</dbReference>